<gene>
    <name evidence="2" type="ORF">SLNSH_02900</name>
</gene>
<organism evidence="2 3">
    <name type="scientific">Alsobacter soli</name>
    <dbReference type="NCBI Taxonomy" id="2109933"/>
    <lineage>
        <taxon>Bacteria</taxon>
        <taxon>Pseudomonadati</taxon>
        <taxon>Pseudomonadota</taxon>
        <taxon>Alphaproteobacteria</taxon>
        <taxon>Hyphomicrobiales</taxon>
        <taxon>Alsobacteraceae</taxon>
        <taxon>Alsobacter</taxon>
    </lineage>
</organism>
<sequence>MPDPSPFGLTAGSLAAIVAMALASYLCRVLGVWLMAHVPLTQPVRRGLAALPGSIIVAIIAPLVMRGGPSALAALAAALVSMLIKRNELLALAVGLSVVSLLRAWGV</sequence>
<dbReference type="InterPro" id="IPR008407">
    <property type="entry name" value="Brnchd-chn_aa_trnsp_AzlD"/>
</dbReference>
<feature type="transmembrane region" description="Helical" evidence="1">
    <location>
        <begin position="47"/>
        <end position="68"/>
    </location>
</feature>
<keyword evidence="1" id="KW-0472">Membrane</keyword>
<dbReference type="RefSeq" id="WP_106335138.1">
    <property type="nucleotide sequence ID" value="NZ_PVZS01000002.1"/>
</dbReference>
<proteinExistence type="predicted"/>
<feature type="transmembrane region" description="Helical" evidence="1">
    <location>
        <begin position="89"/>
        <end position="106"/>
    </location>
</feature>
<dbReference type="Proteomes" id="UP000239772">
    <property type="component" value="Unassembled WGS sequence"/>
</dbReference>
<comment type="caution">
    <text evidence="2">The sequence shown here is derived from an EMBL/GenBank/DDBJ whole genome shotgun (WGS) entry which is preliminary data.</text>
</comment>
<dbReference type="Pfam" id="PF05437">
    <property type="entry name" value="AzlD"/>
    <property type="match status" value="1"/>
</dbReference>
<keyword evidence="1" id="KW-0812">Transmembrane</keyword>
<keyword evidence="1" id="KW-1133">Transmembrane helix</keyword>
<name>A0A2T1HYT7_9HYPH</name>
<evidence type="ECO:0000313" key="3">
    <source>
        <dbReference type="Proteomes" id="UP000239772"/>
    </source>
</evidence>
<keyword evidence="3" id="KW-1185">Reference proteome</keyword>
<dbReference type="AlphaFoldDB" id="A0A2T1HYT7"/>
<reference evidence="3" key="1">
    <citation type="submission" date="2018-03" db="EMBL/GenBank/DDBJ databases">
        <authorList>
            <person name="Sun L."/>
            <person name="Liu H."/>
            <person name="Chen W."/>
            <person name="Huang K."/>
            <person name="Liu W."/>
            <person name="Gao X."/>
        </authorList>
    </citation>
    <scope>NUCLEOTIDE SEQUENCE [LARGE SCALE GENOMIC DNA]</scope>
    <source>
        <strain evidence="3">SH9</strain>
    </source>
</reference>
<accession>A0A2T1HYT7</accession>
<protein>
    <submittedName>
        <fullName evidence="2">Branched-chain amino acid ABC transporter</fullName>
    </submittedName>
</protein>
<evidence type="ECO:0000256" key="1">
    <source>
        <dbReference type="SAM" id="Phobius"/>
    </source>
</evidence>
<dbReference type="OrthoDB" id="7679326at2"/>
<evidence type="ECO:0000313" key="2">
    <source>
        <dbReference type="EMBL" id="PSC06760.1"/>
    </source>
</evidence>
<dbReference type="EMBL" id="PVZS01000002">
    <property type="protein sequence ID" value="PSC06760.1"/>
    <property type="molecule type" value="Genomic_DNA"/>
</dbReference>